<feature type="transmembrane region" description="Helical" evidence="1">
    <location>
        <begin position="58"/>
        <end position="79"/>
    </location>
</feature>
<sequence>MHAGGTLHRPAPTAFHLLADNAGKRRTEIIYLLWFVASLPLQWYAITHLRYDRPNDALLLTQSLVMATGTLVLPLVFRAPEDRGQPLVRLYGFRMGVFLCIWAVLGGFIGTDPWYEVLHGHFAFNTAINPNGVPLFMLPMTISVFGCYSVILGSMYRVLTWGCNRIGGPIGRDTKIRHAVICLMLAGVMPLAETFAYSGANYCFDNGVGMWGLNILIYGSWHFAALLFYTRWDTRPGQRADLDTTVLSGFAALGILMTLMAITKTFIAPHFVDVSHGLRQINDWSPGNCLGPKP</sequence>
<keyword evidence="1" id="KW-0472">Membrane</keyword>
<dbReference type="Proteomes" id="UP000192801">
    <property type="component" value="Unassembled WGS sequence"/>
</dbReference>
<keyword evidence="1" id="KW-0812">Transmembrane</keyword>
<dbReference type="PANTHER" id="PTHR35136:SF1">
    <property type="entry name" value="CYCLOEUCALENOL CYCLOISOMERASE"/>
    <property type="match status" value="1"/>
</dbReference>
<dbReference type="AlphaFoldDB" id="A0A1X0DFT9"/>
<feature type="transmembrane region" description="Helical" evidence="1">
    <location>
        <begin position="242"/>
        <end position="262"/>
    </location>
</feature>
<evidence type="ECO:0000313" key="2">
    <source>
        <dbReference type="EMBL" id="ORA71187.1"/>
    </source>
</evidence>
<keyword evidence="3" id="KW-1185">Reference proteome</keyword>
<feature type="transmembrane region" description="Helical" evidence="1">
    <location>
        <begin position="135"/>
        <end position="159"/>
    </location>
</feature>
<protein>
    <recommendedName>
        <fullName evidence="4">DUF5135 domain-containing protein</fullName>
    </recommendedName>
</protein>
<dbReference type="GO" id="GO:0047793">
    <property type="term" value="F:cycloeucalenol cycloisomerase activity"/>
    <property type="evidence" value="ECO:0007669"/>
    <property type="project" value="InterPro"/>
</dbReference>
<keyword evidence="1" id="KW-1133">Transmembrane helix</keyword>
<evidence type="ECO:0000313" key="3">
    <source>
        <dbReference type="Proteomes" id="UP000192801"/>
    </source>
</evidence>
<feature type="transmembrane region" description="Helical" evidence="1">
    <location>
        <begin position="91"/>
        <end position="115"/>
    </location>
</feature>
<dbReference type="PANTHER" id="PTHR35136">
    <property type="entry name" value="CYCLOEUCALENOL CYCLOISOMERASE"/>
    <property type="match status" value="1"/>
</dbReference>
<name>A0A1X0DFT9_9MYCO</name>
<dbReference type="OrthoDB" id="4771405at2"/>
<accession>A0A1X0DFT9</accession>
<dbReference type="EMBL" id="MVHS01000015">
    <property type="protein sequence ID" value="ORA71187.1"/>
    <property type="molecule type" value="Genomic_DNA"/>
</dbReference>
<feature type="transmembrane region" description="Helical" evidence="1">
    <location>
        <begin position="29"/>
        <end position="46"/>
    </location>
</feature>
<feature type="transmembrane region" description="Helical" evidence="1">
    <location>
        <begin position="180"/>
        <end position="199"/>
    </location>
</feature>
<evidence type="ECO:0008006" key="4">
    <source>
        <dbReference type="Google" id="ProtNLM"/>
    </source>
</evidence>
<gene>
    <name evidence="2" type="ORF">BST26_08825</name>
</gene>
<evidence type="ECO:0000256" key="1">
    <source>
        <dbReference type="SAM" id="Phobius"/>
    </source>
</evidence>
<dbReference type="InterPro" id="IPR020532">
    <property type="entry name" value="Cycloeucalenol_cycloisomerase"/>
</dbReference>
<reference evidence="2 3" key="1">
    <citation type="submission" date="2016-12" db="EMBL/GenBank/DDBJ databases">
        <title>The new phylogeny of genus Mycobacterium.</title>
        <authorList>
            <person name="Tortoli E."/>
            <person name="Trovato A."/>
            <person name="Cirillo D.M."/>
        </authorList>
    </citation>
    <scope>NUCLEOTIDE SEQUENCE [LARGE SCALE GENOMIC DNA]</scope>
    <source>
        <strain evidence="2 3">DSM 45130</strain>
    </source>
</reference>
<comment type="caution">
    <text evidence="2">The sequence shown here is derived from an EMBL/GenBank/DDBJ whole genome shotgun (WGS) entry which is preliminary data.</text>
</comment>
<proteinExistence type="predicted"/>
<organism evidence="2 3">
    <name type="scientific">Mycolicibacterium insubricum</name>
    <dbReference type="NCBI Taxonomy" id="444597"/>
    <lineage>
        <taxon>Bacteria</taxon>
        <taxon>Bacillati</taxon>
        <taxon>Actinomycetota</taxon>
        <taxon>Actinomycetes</taxon>
        <taxon>Mycobacteriales</taxon>
        <taxon>Mycobacteriaceae</taxon>
        <taxon>Mycolicibacterium</taxon>
    </lineage>
</organism>
<dbReference type="STRING" id="444597.BST26_08825"/>
<feature type="transmembrane region" description="Helical" evidence="1">
    <location>
        <begin position="211"/>
        <end position="230"/>
    </location>
</feature>